<dbReference type="PANTHER" id="PTHR10537:SF3">
    <property type="entry name" value="DNA PRIMASE LARGE SUBUNIT"/>
    <property type="match status" value="1"/>
</dbReference>
<gene>
    <name evidence="13" type="ORF">W97_02492</name>
</gene>
<evidence type="ECO:0000256" key="7">
    <source>
        <dbReference type="ARBA" id="ARBA00023014"/>
    </source>
</evidence>
<feature type="compositionally biased region" description="Basic and acidic residues" evidence="11">
    <location>
        <begin position="7"/>
        <end position="16"/>
    </location>
</feature>
<dbReference type="GO" id="GO:0006302">
    <property type="term" value="P:double-strand break repair"/>
    <property type="evidence" value="ECO:0007669"/>
    <property type="project" value="EnsemblFungi"/>
</dbReference>
<keyword evidence="3 9" id="KW-0639">Primosome</keyword>
<dbReference type="InterPro" id="IPR058560">
    <property type="entry name" value="DNA_primase_C"/>
</dbReference>
<evidence type="ECO:0000313" key="14">
    <source>
        <dbReference type="Proteomes" id="UP000016924"/>
    </source>
</evidence>
<dbReference type="OrthoDB" id="421393at2759"/>
<keyword evidence="5 9" id="KW-0479">Metal-binding</keyword>
<evidence type="ECO:0000256" key="4">
    <source>
        <dbReference type="ARBA" id="ARBA00022705"/>
    </source>
</evidence>
<dbReference type="eggNOG" id="KOG2267">
    <property type="taxonomic scope" value="Eukaryota"/>
</dbReference>
<evidence type="ECO:0000259" key="12">
    <source>
        <dbReference type="Pfam" id="PF04104"/>
    </source>
</evidence>
<keyword evidence="14" id="KW-1185">Reference proteome</keyword>
<dbReference type="GO" id="GO:0046872">
    <property type="term" value="F:metal ion binding"/>
    <property type="evidence" value="ECO:0007669"/>
    <property type="project" value="UniProtKB-UniRule"/>
</dbReference>
<reference evidence="14" key="1">
    <citation type="submission" date="2012-06" db="EMBL/GenBank/DDBJ databases">
        <title>The genome sequence of Coniosporium apollinis CBS 100218.</title>
        <authorList>
            <consortium name="The Broad Institute Genome Sequencing Platform"/>
            <person name="Cuomo C."/>
            <person name="Gorbushina A."/>
            <person name="Noack S."/>
            <person name="Walker B."/>
            <person name="Young S.K."/>
            <person name="Zeng Q."/>
            <person name="Gargeya S."/>
            <person name="Fitzgerald M."/>
            <person name="Haas B."/>
            <person name="Abouelleil A."/>
            <person name="Alvarado L."/>
            <person name="Arachchi H.M."/>
            <person name="Berlin A.M."/>
            <person name="Chapman S.B."/>
            <person name="Goldberg J."/>
            <person name="Griggs A."/>
            <person name="Gujja S."/>
            <person name="Hansen M."/>
            <person name="Howarth C."/>
            <person name="Imamovic A."/>
            <person name="Larimer J."/>
            <person name="McCowan C."/>
            <person name="Montmayeur A."/>
            <person name="Murphy C."/>
            <person name="Neiman D."/>
            <person name="Pearson M."/>
            <person name="Priest M."/>
            <person name="Roberts A."/>
            <person name="Saif S."/>
            <person name="Shea T."/>
            <person name="Sisk P."/>
            <person name="Sykes S."/>
            <person name="Wortman J."/>
            <person name="Nusbaum C."/>
            <person name="Birren B."/>
        </authorList>
    </citation>
    <scope>NUCLEOTIDE SEQUENCE [LARGE SCALE GENOMIC DNA]</scope>
    <source>
        <strain evidence="14">CBS 100218</strain>
    </source>
</reference>
<dbReference type="InterPro" id="IPR016558">
    <property type="entry name" value="DNA_primase_lsu_euk"/>
</dbReference>
<name>R7YMV4_CONA1</name>
<dbReference type="GO" id="GO:0003697">
    <property type="term" value="F:single-stranded DNA binding"/>
    <property type="evidence" value="ECO:0007669"/>
    <property type="project" value="EnsemblFungi"/>
</dbReference>
<dbReference type="PIRSF" id="PIRSF009449">
    <property type="entry name" value="DNA_primase_large_subunit"/>
    <property type="match status" value="1"/>
</dbReference>
<comment type="similarity">
    <text evidence="1 9">Belongs to the eukaryotic-type primase large subunit family.</text>
</comment>
<keyword evidence="2 9" id="KW-0004">4Fe-4S</keyword>
<feature type="domain" description="DNA primase large subunit C-terminal" evidence="12">
    <location>
        <begin position="295"/>
        <end position="478"/>
    </location>
</feature>
<dbReference type="GO" id="GO:0003899">
    <property type="term" value="F:DNA-directed RNA polymerase activity"/>
    <property type="evidence" value="ECO:0007669"/>
    <property type="project" value="EnsemblFungi"/>
</dbReference>
<evidence type="ECO:0000256" key="10">
    <source>
        <dbReference type="PIRSR" id="PIRSR009449-1"/>
    </source>
</evidence>
<proteinExistence type="inferred from homology"/>
<dbReference type="OMA" id="RINYKPW"/>
<evidence type="ECO:0000256" key="9">
    <source>
        <dbReference type="PIRNR" id="PIRNR009449"/>
    </source>
</evidence>
<feature type="binding site" evidence="10">
    <location>
        <position position="301"/>
    </location>
    <ligand>
        <name>[4Fe-4S] cluster</name>
        <dbReference type="ChEBI" id="CHEBI:49883"/>
    </ligand>
</feature>
<feature type="region of interest" description="Disordered" evidence="11">
    <location>
        <begin position="1"/>
        <end position="22"/>
    </location>
</feature>
<dbReference type="CDD" id="cd07322">
    <property type="entry name" value="PriL_PriS_Eukaryotic"/>
    <property type="match status" value="1"/>
</dbReference>
<dbReference type="FunFam" id="1.20.930.80:FF:000003">
    <property type="entry name" value="DNA primase large subunit"/>
    <property type="match status" value="1"/>
</dbReference>
<organism evidence="13 14">
    <name type="scientific">Coniosporium apollinis (strain CBS 100218)</name>
    <name type="common">Rock-inhabiting black yeast</name>
    <dbReference type="NCBI Taxonomy" id="1168221"/>
    <lineage>
        <taxon>Eukaryota</taxon>
        <taxon>Fungi</taxon>
        <taxon>Dikarya</taxon>
        <taxon>Ascomycota</taxon>
        <taxon>Pezizomycotina</taxon>
        <taxon>Dothideomycetes</taxon>
        <taxon>Dothideomycetes incertae sedis</taxon>
        <taxon>Coniosporium</taxon>
    </lineage>
</organism>
<dbReference type="EMBL" id="JH767562">
    <property type="protein sequence ID" value="EON63265.1"/>
    <property type="molecule type" value="Genomic_DNA"/>
</dbReference>
<evidence type="ECO:0000256" key="11">
    <source>
        <dbReference type="SAM" id="MobiDB-lite"/>
    </source>
</evidence>
<sequence length="499" mass="57988">MLASSRIDPKRRNNLDHRKRQFAQPQWQQQKYEYGLNFYVLPPTAEITLEEFEEWAIARLKVLSELESCTFRNRTPEETTNYMTPILQKHMPLNPSRSSTAQDERKTDHYSHFILRLAFSATEDLRRRFSRLETMLFRLRYKEEDARERKNFVDSLGATMGMSWEKVSEDEVQELGADLRAATGYAKKGEDEGWFKVDWEKVPELVESRKVLLKRGKAYVPVREQQSLVVAEFGRRLDAALELTARALPRLDEDDRLSPILAHLSQSFTAPEATYDADSSPSGLAPTHQNIDALSQHFPLCMQHLHRTLRQNSHLKHYGRLQYTLFLKGIGLSLEECIMFWRRSFKLMTDEKFTKEYKYNVRHAYGDVGGDANRRGRGYTPYSCQKLLTEALPGPGMTHGCPYRTFTVDNLVAMLQQTGVSDRETLKGVREDVARQRYHIACNRVFEYAHKSEIKEVKNKGVWGEAELDTILHPNTYFKRSFLLKHLGEEGYSGETNER</sequence>
<dbReference type="Pfam" id="PF26466">
    <property type="entry name" value="DNA_primase_lrg_N"/>
    <property type="match status" value="1"/>
</dbReference>
<evidence type="ECO:0000256" key="5">
    <source>
        <dbReference type="ARBA" id="ARBA00022723"/>
    </source>
</evidence>
<keyword evidence="6 9" id="KW-0408">Iron</keyword>
<feature type="binding site" evidence="10">
    <location>
        <position position="384"/>
    </location>
    <ligand>
        <name>[4Fe-4S] cluster</name>
        <dbReference type="ChEBI" id="CHEBI:49883"/>
    </ligand>
</feature>
<dbReference type="AlphaFoldDB" id="R7YMV4"/>
<evidence type="ECO:0000313" key="13">
    <source>
        <dbReference type="EMBL" id="EON63265.1"/>
    </source>
</evidence>
<dbReference type="Gene3D" id="1.20.930.80">
    <property type="match status" value="1"/>
</dbReference>
<keyword evidence="7 9" id="KW-0411">Iron-sulfur</keyword>
<keyword evidence="4 9" id="KW-0235">DNA replication</keyword>
<dbReference type="GO" id="GO:0051539">
    <property type="term" value="F:4 iron, 4 sulfur cluster binding"/>
    <property type="evidence" value="ECO:0007669"/>
    <property type="project" value="UniProtKB-UniRule"/>
</dbReference>
<dbReference type="GeneID" id="19899803"/>
<dbReference type="GO" id="GO:0005635">
    <property type="term" value="C:nuclear envelope"/>
    <property type="evidence" value="ECO:0007669"/>
    <property type="project" value="EnsemblFungi"/>
</dbReference>
<accession>R7YMV4</accession>
<comment type="cofactor">
    <cofactor evidence="9">
        <name>[4Fe-4S] cluster</name>
        <dbReference type="ChEBI" id="CHEBI:49883"/>
    </cofactor>
    <text evidence="9">Binds 1 [4Fe-4S] cluster.</text>
</comment>
<dbReference type="GO" id="GO:0006269">
    <property type="term" value="P:DNA replication, synthesis of primer"/>
    <property type="evidence" value="ECO:0007669"/>
    <property type="project" value="UniProtKB-KW"/>
</dbReference>
<dbReference type="Proteomes" id="UP000016924">
    <property type="component" value="Unassembled WGS sequence"/>
</dbReference>
<dbReference type="HOGENOM" id="CLU_026253_1_0_1"/>
<evidence type="ECO:0000256" key="1">
    <source>
        <dbReference type="ARBA" id="ARBA00010564"/>
    </source>
</evidence>
<comment type="function">
    <text evidence="9">DNA primase is the polymerase that synthesizes small RNA primers for the Okazaki fragments made during discontinuous DNA replication.</text>
</comment>
<dbReference type="GO" id="GO:0006270">
    <property type="term" value="P:DNA replication initiation"/>
    <property type="evidence" value="ECO:0007669"/>
    <property type="project" value="EnsemblFungi"/>
</dbReference>
<evidence type="ECO:0000256" key="3">
    <source>
        <dbReference type="ARBA" id="ARBA00022515"/>
    </source>
</evidence>
<evidence type="ECO:0000256" key="6">
    <source>
        <dbReference type="ARBA" id="ARBA00023004"/>
    </source>
</evidence>
<feature type="binding site" evidence="10">
    <location>
        <position position="401"/>
    </location>
    <ligand>
        <name>[4Fe-4S] cluster</name>
        <dbReference type="ChEBI" id="CHEBI:49883"/>
    </ligand>
</feature>
<protein>
    <recommendedName>
        <fullName evidence="9">DNA primase large subunit</fullName>
    </recommendedName>
</protein>
<evidence type="ECO:0000256" key="8">
    <source>
        <dbReference type="ARBA" id="ARBA00023125"/>
    </source>
</evidence>
<dbReference type="PANTHER" id="PTHR10537">
    <property type="entry name" value="DNA PRIMASE LARGE SUBUNIT"/>
    <property type="match status" value="1"/>
</dbReference>
<dbReference type="Pfam" id="PF04104">
    <property type="entry name" value="DNA_primase_lrg"/>
    <property type="match status" value="1"/>
</dbReference>
<keyword evidence="8 9" id="KW-0238">DNA-binding</keyword>
<dbReference type="GO" id="GO:0005658">
    <property type="term" value="C:alpha DNA polymerase:primase complex"/>
    <property type="evidence" value="ECO:0007669"/>
    <property type="project" value="EnsemblFungi"/>
</dbReference>
<evidence type="ECO:0000256" key="2">
    <source>
        <dbReference type="ARBA" id="ARBA00022485"/>
    </source>
</evidence>
<dbReference type="STRING" id="1168221.R7YMV4"/>
<feature type="binding site" evidence="10">
    <location>
        <position position="442"/>
    </location>
    <ligand>
        <name>[4Fe-4S] cluster</name>
        <dbReference type="ChEBI" id="CHEBI:49883"/>
    </ligand>
</feature>
<dbReference type="InterPro" id="IPR007238">
    <property type="entry name" value="DNA_primase_lsu_euk/arc"/>
</dbReference>
<dbReference type="RefSeq" id="XP_007778582.1">
    <property type="nucleotide sequence ID" value="XM_007780392.1"/>
</dbReference>